<evidence type="ECO:0000313" key="3">
    <source>
        <dbReference type="Proteomes" id="UP000033033"/>
    </source>
</evidence>
<evidence type="ECO:0000313" key="2">
    <source>
        <dbReference type="EMBL" id="AKB56168.1"/>
    </source>
</evidence>
<feature type="transmembrane region" description="Helical" evidence="1">
    <location>
        <begin position="26"/>
        <end position="44"/>
    </location>
</feature>
<keyword evidence="1" id="KW-1133">Transmembrane helix</keyword>
<name>A0A0E3QYZ5_METBA</name>
<protein>
    <submittedName>
        <fullName evidence="2">Uncharacterized protein</fullName>
    </submittedName>
</protein>
<dbReference type="Proteomes" id="UP000033033">
    <property type="component" value="Chromosome"/>
</dbReference>
<proteinExistence type="predicted"/>
<dbReference type="HOGENOM" id="CLU_1718202_0_0_2"/>
<accession>A0A0E3QYZ5</accession>
<organism evidence="2 3">
    <name type="scientific">Methanosarcina barkeri MS</name>
    <dbReference type="NCBI Taxonomy" id="1434108"/>
    <lineage>
        <taxon>Archaea</taxon>
        <taxon>Methanobacteriati</taxon>
        <taxon>Methanobacteriota</taxon>
        <taxon>Stenosarchaea group</taxon>
        <taxon>Methanomicrobia</taxon>
        <taxon>Methanosarcinales</taxon>
        <taxon>Methanosarcinaceae</taxon>
        <taxon>Methanosarcina</taxon>
    </lineage>
</organism>
<keyword evidence="3" id="KW-1185">Reference proteome</keyword>
<evidence type="ECO:0000256" key="1">
    <source>
        <dbReference type="SAM" id="Phobius"/>
    </source>
</evidence>
<sequence>MRLSAKAAHNSSSFSYLQQLNQTVKYFLLLIFEGIYIRIALILFSKEYGSKFSSLLFSSFPLFCENFSSMEEKRVSSLEIRGFNSGRPAFFLFKNRYFQNSLIDISHIFPFSISSFNCFMKEDLPHPHCPSIERVIGGFVPSEVRNSAIAST</sequence>
<dbReference type="KEGG" id="mby:MSBRM_3170"/>
<gene>
    <name evidence="2" type="ORF">MSBRM_3170</name>
</gene>
<reference evidence="2 3" key="1">
    <citation type="submission" date="2014-07" db="EMBL/GenBank/DDBJ databases">
        <title>Methanogenic archaea and the global carbon cycle.</title>
        <authorList>
            <person name="Henriksen J.R."/>
            <person name="Luke J."/>
            <person name="Reinhart S."/>
            <person name="Benedict M.N."/>
            <person name="Youngblut N.D."/>
            <person name="Metcalf M.E."/>
            <person name="Whitaker R.J."/>
            <person name="Metcalf W.W."/>
        </authorList>
    </citation>
    <scope>NUCLEOTIDE SEQUENCE [LARGE SCALE GENOMIC DNA]</scope>
    <source>
        <strain evidence="2 3">MS</strain>
    </source>
</reference>
<keyword evidence="1" id="KW-0472">Membrane</keyword>
<keyword evidence="1" id="KW-0812">Transmembrane</keyword>
<dbReference type="EMBL" id="CP009528">
    <property type="protein sequence ID" value="AKB56168.1"/>
    <property type="molecule type" value="Genomic_DNA"/>
</dbReference>
<dbReference type="AlphaFoldDB" id="A0A0E3QYZ5"/>